<organism evidence="2 3">
    <name type="scientific">Streptomyces zhaozhouensis</name>
    <dbReference type="NCBI Taxonomy" id="1300267"/>
    <lineage>
        <taxon>Bacteria</taxon>
        <taxon>Bacillati</taxon>
        <taxon>Actinomycetota</taxon>
        <taxon>Actinomycetes</taxon>
        <taxon>Kitasatosporales</taxon>
        <taxon>Streptomycetaceae</taxon>
        <taxon>Streptomyces</taxon>
    </lineage>
</organism>
<name>A0A286DPD2_9ACTN</name>
<dbReference type="CDD" id="cd12108">
    <property type="entry name" value="Hr-like"/>
    <property type="match status" value="1"/>
</dbReference>
<reference evidence="2 3" key="1">
    <citation type="submission" date="2017-09" db="EMBL/GenBank/DDBJ databases">
        <authorList>
            <person name="Ehlers B."/>
            <person name="Leendertz F.H."/>
        </authorList>
    </citation>
    <scope>NUCLEOTIDE SEQUENCE [LARGE SCALE GENOMIC DNA]</scope>
    <source>
        <strain evidence="2 3">CGMCC 4.7095</strain>
    </source>
</reference>
<dbReference type="EMBL" id="OCNE01000002">
    <property type="protein sequence ID" value="SOD60404.1"/>
    <property type="molecule type" value="Genomic_DNA"/>
</dbReference>
<keyword evidence="3" id="KW-1185">Reference proteome</keyword>
<dbReference type="Proteomes" id="UP000219072">
    <property type="component" value="Unassembled WGS sequence"/>
</dbReference>
<feature type="domain" description="Hemerythrin-like" evidence="1">
    <location>
        <begin position="1"/>
        <end position="123"/>
    </location>
</feature>
<proteinExistence type="predicted"/>
<gene>
    <name evidence="2" type="ORF">SAMN06297387_102119</name>
</gene>
<dbReference type="AlphaFoldDB" id="A0A286DPD2"/>
<dbReference type="Pfam" id="PF01814">
    <property type="entry name" value="Hemerythrin"/>
    <property type="match status" value="1"/>
</dbReference>
<evidence type="ECO:0000259" key="1">
    <source>
        <dbReference type="Pfam" id="PF01814"/>
    </source>
</evidence>
<dbReference type="InterPro" id="IPR012312">
    <property type="entry name" value="Hemerythrin-like"/>
</dbReference>
<evidence type="ECO:0000313" key="3">
    <source>
        <dbReference type="Proteomes" id="UP000219072"/>
    </source>
</evidence>
<accession>A0A286DPD2</accession>
<protein>
    <submittedName>
        <fullName evidence="2">Hemerythrin HHE cation binding domain-containing protein</fullName>
    </submittedName>
</protein>
<dbReference type="Gene3D" id="1.20.120.520">
    <property type="entry name" value="nmb1532 protein domain like"/>
    <property type="match status" value="1"/>
</dbReference>
<sequence length="141" mass="15658">MREVHHRLRAALRATREALEDGGDAEPATRELLLFCRGFCTALTRHHRGEDRTLFPAVAAAHPELGDTLRRLEQDHSMIEYLLDGLRKAVDAAASPGELDRHLEGIAAIMENHFAYEERRLLTVLDALELDADPGEALGGL</sequence>
<evidence type="ECO:0000313" key="2">
    <source>
        <dbReference type="EMBL" id="SOD60404.1"/>
    </source>
</evidence>